<feature type="binding site" evidence="16">
    <location>
        <position position="129"/>
    </location>
    <ligand>
        <name>K(+)</name>
        <dbReference type="ChEBI" id="CHEBI:29103"/>
    </ligand>
</feature>
<dbReference type="EMBL" id="DVMP01000068">
    <property type="protein sequence ID" value="HIU25516.1"/>
    <property type="molecule type" value="Genomic_DNA"/>
</dbReference>
<comment type="catalytic activity">
    <reaction evidence="1 16">
        <text>(R)-pantothenate + ATP = (R)-4'-phosphopantothenate + ADP + H(+)</text>
        <dbReference type="Rhea" id="RHEA:16373"/>
        <dbReference type="ChEBI" id="CHEBI:10986"/>
        <dbReference type="ChEBI" id="CHEBI:15378"/>
        <dbReference type="ChEBI" id="CHEBI:29032"/>
        <dbReference type="ChEBI" id="CHEBI:30616"/>
        <dbReference type="ChEBI" id="CHEBI:456216"/>
        <dbReference type="EC" id="2.7.1.33"/>
    </reaction>
</comment>
<dbReference type="HAMAP" id="MF_01274">
    <property type="entry name" value="Pantothen_kinase_3"/>
    <property type="match status" value="1"/>
</dbReference>
<keyword evidence="8 16" id="KW-0808">Transferase</keyword>
<evidence type="ECO:0000256" key="13">
    <source>
        <dbReference type="ARBA" id="ARBA00022993"/>
    </source>
</evidence>
<organism evidence="17 18">
    <name type="scientific">Candidatus Allocopromorpha excrementigallinarum</name>
    <dbReference type="NCBI Taxonomy" id="2840742"/>
    <lineage>
        <taxon>Bacteria</taxon>
        <taxon>Bacillati</taxon>
        <taxon>Bacillota</taxon>
        <taxon>Clostridia</taxon>
        <taxon>Eubacteriales</taxon>
        <taxon>Eubacteriaceae</taxon>
        <taxon>Eubacteriaceae incertae sedis</taxon>
        <taxon>Candidatus Allocopromorpha</taxon>
    </lineage>
</organism>
<feature type="active site" description="Proton acceptor" evidence="16">
    <location>
        <position position="109"/>
    </location>
</feature>
<comment type="cofactor">
    <cofactor evidence="16">
        <name>NH4(+)</name>
        <dbReference type="ChEBI" id="CHEBI:28938"/>
    </cofactor>
    <cofactor evidence="16">
        <name>K(+)</name>
        <dbReference type="ChEBI" id="CHEBI:29103"/>
    </cofactor>
    <text evidence="16">A monovalent cation. Ammonium or potassium.</text>
</comment>
<evidence type="ECO:0000256" key="14">
    <source>
        <dbReference type="ARBA" id="ARBA00038036"/>
    </source>
</evidence>
<dbReference type="GO" id="GO:0005737">
    <property type="term" value="C:cytoplasm"/>
    <property type="evidence" value="ECO:0007669"/>
    <property type="project" value="UniProtKB-SubCell"/>
</dbReference>
<evidence type="ECO:0000256" key="8">
    <source>
        <dbReference type="ARBA" id="ARBA00022679"/>
    </source>
</evidence>
<evidence type="ECO:0000256" key="6">
    <source>
        <dbReference type="ARBA" id="ARBA00012102"/>
    </source>
</evidence>
<keyword evidence="11 16" id="KW-0067">ATP-binding</keyword>
<dbReference type="GO" id="GO:0046872">
    <property type="term" value="F:metal ion binding"/>
    <property type="evidence" value="ECO:0007669"/>
    <property type="project" value="UniProtKB-KW"/>
</dbReference>
<evidence type="ECO:0000256" key="1">
    <source>
        <dbReference type="ARBA" id="ARBA00001206"/>
    </source>
</evidence>
<feature type="binding site" evidence="16">
    <location>
        <begin position="6"/>
        <end position="13"/>
    </location>
    <ligand>
        <name>ATP</name>
        <dbReference type="ChEBI" id="CHEBI:30616"/>
    </ligand>
</feature>
<comment type="cofactor">
    <cofactor evidence="2">
        <name>K(+)</name>
        <dbReference type="ChEBI" id="CHEBI:29103"/>
    </cofactor>
</comment>
<evidence type="ECO:0000256" key="7">
    <source>
        <dbReference type="ARBA" id="ARBA00022490"/>
    </source>
</evidence>
<comment type="caution">
    <text evidence="17">The sequence shown here is derived from an EMBL/GenBank/DDBJ whole genome shotgun (WGS) entry which is preliminary data.</text>
</comment>
<evidence type="ECO:0000256" key="12">
    <source>
        <dbReference type="ARBA" id="ARBA00022958"/>
    </source>
</evidence>
<dbReference type="PANTHER" id="PTHR34265:SF1">
    <property type="entry name" value="TYPE III PANTOTHENATE KINASE"/>
    <property type="match status" value="1"/>
</dbReference>
<gene>
    <name evidence="16" type="primary">coaX</name>
    <name evidence="17" type="ORF">IAC50_03315</name>
</gene>
<dbReference type="CDD" id="cd24015">
    <property type="entry name" value="ASKHA_NBD_PanK-III"/>
    <property type="match status" value="1"/>
</dbReference>
<dbReference type="PANTHER" id="PTHR34265">
    <property type="entry name" value="TYPE III PANTOTHENATE KINASE"/>
    <property type="match status" value="1"/>
</dbReference>
<comment type="subcellular location">
    <subcellularLocation>
        <location evidence="3 16">Cytoplasm</location>
    </subcellularLocation>
</comment>
<dbReference type="NCBIfam" id="NF009855">
    <property type="entry name" value="PRK13321.1"/>
    <property type="match status" value="1"/>
</dbReference>
<protein>
    <recommendedName>
        <fullName evidence="15 16">Type III pantothenate kinase</fullName>
        <ecNumber evidence="6 16">2.7.1.33</ecNumber>
    </recommendedName>
    <alternativeName>
        <fullName evidence="16">PanK-III</fullName>
    </alternativeName>
    <alternativeName>
        <fullName evidence="16">Pantothenic acid kinase</fullName>
    </alternativeName>
</protein>
<evidence type="ECO:0000256" key="15">
    <source>
        <dbReference type="ARBA" id="ARBA00040883"/>
    </source>
</evidence>
<keyword evidence="10 16" id="KW-0418">Kinase</keyword>
<dbReference type="GO" id="GO:0015937">
    <property type="term" value="P:coenzyme A biosynthetic process"/>
    <property type="evidence" value="ECO:0007669"/>
    <property type="project" value="UniProtKB-UniRule"/>
</dbReference>
<reference evidence="17" key="1">
    <citation type="submission" date="2020-10" db="EMBL/GenBank/DDBJ databases">
        <authorList>
            <person name="Gilroy R."/>
        </authorList>
    </citation>
    <scope>NUCLEOTIDE SEQUENCE</scope>
    <source>
        <strain evidence="17">ChiHcec3-6078</strain>
    </source>
</reference>
<keyword evidence="7 16" id="KW-0963">Cytoplasm</keyword>
<keyword evidence="9 16" id="KW-0547">Nucleotide-binding</keyword>
<evidence type="ECO:0000256" key="3">
    <source>
        <dbReference type="ARBA" id="ARBA00004496"/>
    </source>
</evidence>
<dbReference type="SUPFAM" id="SSF53067">
    <property type="entry name" value="Actin-like ATPase domain"/>
    <property type="match status" value="2"/>
</dbReference>
<evidence type="ECO:0000313" key="17">
    <source>
        <dbReference type="EMBL" id="HIU25516.1"/>
    </source>
</evidence>
<feature type="binding site" evidence="16">
    <location>
        <begin position="107"/>
        <end position="110"/>
    </location>
    <ligand>
        <name>substrate</name>
    </ligand>
</feature>
<dbReference type="Proteomes" id="UP000824090">
    <property type="component" value="Unassembled WGS sequence"/>
</dbReference>
<dbReference type="InterPro" id="IPR043129">
    <property type="entry name" value="ATPase_NBD"/>
</dbReference>
<dbReference type="NCBIfam" id="NF009848">
    <property type="entry name" value="PRK13318.1-6"/>
    <property type="match status" value="1"/>
</dbReference>
<dbReference type="GO" id="GO:0004594">
    <property type="term" value="F:pantothenate kinase activity"/>
    <property type="evidence" value="ECO:0007669"/>
    <property type="project" value="UniProtKB-UniRule"/>
</dbReference>
<dbReference type="GO" id="GO:0005524">
    <property type="term" value="F:ATP binding"/>
    <property type="evidence" value="ECO:0007669"/>
    <property type="project" value="UniProtKB-UniRule"/>
</dbReference>
<evidence type="ECO:0000256" key="16">
    <source>
        <dbReference type="HAMAP-Rule" id="MF_01274"/>
    </source>
</evidence>
<keyword evidence="13 16" id="KW-0173">Coenzyme A biosynthesis</keyword>
<proteinExistence type="inferred from homology"/>
<comment type="function">
    <text evidence="16">Catalyzes the phosphorylation of pantothenate (Pan), the first step in CoA biosynthesis.</text>
</comment>
<keyword evidence="16" id="KW-0479">Metal-binding</keyword>
<evidence type="ECO:0000256" key="9">
    <source>
        <dbReference type="ARBA" id="ARBA00022741"/>
    </source>
</evidence>
<feature type="binding site" evidence="16">
    <location>
        <position position="184"/>
    </location>
    <ligand>
        <name>substrate</name>
    </ligand>
</feature>
<name>A0A9D1HZD5_9FIRM</name>
<dbReference type="InterPro" id="IPR004619">
    <property type="entry name" value="Type_III_PanK"/>
</dbReference>
<evidence type="ECO:0000256" key="10">
    <source>
        <dbReference type="ARBA" id="ARBA00022777"/>
    </source>
</evidence>
<comment type="subunit">
    <text evidence="5 16">Homodimer.</text>
</comment>
<reference evidence="17" key="2">
    <citation type="journal article" date="2021" name="PeerJ">
        <title>Extensive microbial diversity within the chicken gut microbiome revealed by metagenomics and culture.</title>
        <authorList>
            <person name="Gilroy R."/>
            <person name="Ravi A."/>
            <person name="Getino M."/>
            <person name="Pursley I."/>
            <person name="Horton D.L."/>
            <person name="Alikhan N.F."/>
            <person name="Baker D."/>
            <person name="Gharbi K."/>
            <person name="Hall N."/>
            <person name="Watson M."/>
            <person name="Adriaenssens E.M."/>
            <person name="Foster-Nyarko E."/>
            <person name="Jarju S."/>
            <person name="Secka A."/>
            <person name="Antonio M."/>
            <person name="Oren A."/>
            <person name="Chaudhuri R.R."/>
            <person name="La Ragione R."/>
            <person name="Hildebrand F."/>
            <person name="Pallen M.J."/>
        </authorList>
    </citation>
    <scope>NUCLEOTIDE SEQUENCE</scope>
    <source>
        <strain evidence="17">ChiHcec3-6078</strain>
    </source>
</reference>
<evidence type="ECO:0000256" key="2">
    <source>
        <dbReference type="ARBA" id="ARBA00001958"/>
    </source>
</evidence>
<accession>A0A9D1HZD5</accession>
<dbReference type="AlphaFoldDB" id="A0A9D1HZD5"/>
<comment type="pathway">
    <text evidence="4 16">Cofactor biosynthesis; coenzyme A biosynthesis; CoA from (R)-pantothenate: step 1/5.</text>
</comment>
<keyword evidence="12 16" id="KW-0630">Potassium</keyword>
<evidence type="ECO:0000256" key="4">
    <source>
        <dbReference type="ARBA" id="ARBA00005225"/>
    </source>
</evidence>
<sequence length="288" mass="31826">MLLAFDVGNSNIVLGVFRDGQMVTNWRLKTDNNKSADEYGMIISQLFKYEGLKEKEVKDVIISTVVPSVLYTLQHLSMKYFHRKPIVIGPGIKTGLVVKYDNPKQVGSDRIVNAVAAYAKYGGPLIIIDFGTATTFCAVSEKAEYIGGTIAPGLKISSEALFEKTAKLPKVELEEPGSVICRNTINSMQSGLVYGHMGMVDYIVKKMKKELKEYCSVEKDAKVIATGGLAGLIDSGIDCIDHVDKMLTLEGLELIYRKNKRQRRCDDRQNCAGKAVDVKNEESASENR</sequence>
<feature type="binding site" evidence="16">
    <location>
        <position position="100"/>
    </location>
    <ligand>
        <name>substrate</name>
    </ligand>
</feature>
<feature type="binding site" evidence="16">
    <location>
        <position position="132"/>
    </location>
    <ligand>
        <name>ATP</name>
        <dbReference type="ChEBI" id="CHEBI:30616"/>
    </ligand>
</feature>
<comment type="similarity">
    <text evidence="14 16">Belongs to the type III pantothenate kinase family.</text>
</comment>
<dbReference type="EC" id="2.7.1.33" evidence="6 16"/>
<evidence type="ECO:0000256" key="5">
    <source>
        <dbReference type="ARBA" id="ARBA00011738"/>
    </source>
</evidence>
<evidence type="ECO:0000256" key="11">
    <source>
        <dbReference type="ARBA" id="ARBA00022840"/>
    </source>
</evidence>
<dbReference type="Gene3D" id="3.30.420.40">
    <property type="match status" value="2"/>
</dbReference>
<dbReference type="NCBIfam" id="NF009847">
    <property type="entry name" value="PRK13318.1-5"/>
    <property type="match status" value="1"/>
</dbReference>
<dbReference type="Pfam" id="PF03309">
    <property type="entry name" value="Pan_kinase"/>
    <property type="match status" value="1"/>
</dbReference>
<dbReference type="NCBIfam" id="TIGR00671">
    <property type="entry name" value="baf"/>
    <property type="match status" value="1"/>
</dbReference>
<evidence type="ECO:0000313" key="18">
    <source>
        <dbReference type="Proteomes" id="UP000824090"/>
    </source>
</evidence>